<accession>A0A8J3H7I8</accession>
<evidence type="ECO:0000256" key="7">
    <source>
        <dbReference type="SAM" id="Phobius"/>
    </source>
</evidence>
<keyword evidence="9" id="KW-1185">Reference proteome</keyword>
<dbReference type="PANTHER" id="PTHR30086:SF14">
    <property type="entry name" value="HOMOSERINE_HOMOSERINE LACTONE EFFLUX PROTEIN"/>
    <property type="match status" value="1"/>
</dbReference>
<evidence type="ECO:0000313" key="9">
    <source>
        <dbReference type="Proteomes" id="UP000611500"/>
    </source>
</evidence>
<dbReference type="PIRSF" id="PIRSF006324">
    <property type="entry name" value="LeuE"/>
    <property type="match status" value="1"/>
</dbReference>
<keyword evidence="6 7" id="KW-0472">Membrane</keyword>
<dbReference type="InterPro" id="IPR001123">
    <property type="entry name" value="LeuE-type"/>
</dbReference>
<reference evidence="8" key="1">
    <citation type="journal article" date="2014" name="Int. J. Syst. Evol. Microbiol.">
        <title>Complete genome sequence of Corynebacterium casei LMG S-19264T (=DSM 44701T), isolated from a smear-ripened cheese.</title>
        <authorList>
            <consortium name="US DOE Joint Genome Institute (JGI-PGF)"/>
            <person name="Walter F."/>
            <person name="Albersmeier A."/>
            <person name="Kalinowski J."/>
            <person name="Ruckert C."/>
        </authorList>
    </citation>
    <scope>NUCLEOTIDE SEQUENCE</scope>
    <source>
        <strain evidence="8">CGMCC 1.7081</strain>
    </source>
</reference>
<evidence type="ECO:0000313" key="8">
    <source>
        <dbReference type="EMBL" id="GHG96647.1"/>
    </source>
</evidence>
<feature type="transmembrane region" description="Helical" evidence="7">
    <location>
        <begin position="6"/>
        <end position="25"/>
    </location>
</feature>
<dbReference type="AlphaFoldDB" id="A0A8J3H7I8"/>
<evidence type="ECO:0000256" key="1">
    <source>
        <dbReference type="ARBA" id="ARBA00004651"/>
    </source>
</evidence>
<keyword evidence="5 7" id="KW-1133">Transmembrane helix</keyword>
<gene>
    <name evidence="8" type="ORF">GCM10010961_31030</name>
</gene>
<dbReference type="Pfam" id="PF01810">
    <property type="entry name" value="LysE"/>
    <property type="match status" value="1"/>
</dbReference>
<dbReference type="GO" id="GO:0042970">
    <property type="term" value="F:homoserine transmembrane transporter activity"/>
    <property type="evidence" value="ECO:0007669"/>
    <property type="project" value="TreeGrafter"/>
</dbReference>
<comment type="similarity">
    <text evidence="2">Belongs to the Rht family.</text>
</comment>
<evidence type="ECO:0000256" key="3">
    <source>
        <dbReference type="ARBA" id="ARBA00022475"/>
    </source>
</evidence>
<comment type="subcellular location">
    <subcellularLocation>
        <location evidence="1">Cell membrane</location>
        <topology evidence="1">Multi-pass membrane protein</topology>
    </subcellularLocation>
</comment>
<dbReference type="PANTHER" id="PTHR30086">
    <property type="entry name" value="ARGININE EXPORTER PROTEIN ARGO"/>
    <property type="match status" value="1"/>
</dbReference>
<protein>
    <submittedName>
        <fullName evidence="8">Lysine transporter LysE</fullName>
    </submittedName>
</protein>
<evidence type="ECO:0000256" key="5">
    <source>
        <dbReference type="ARBA" id="ARBA00022989"/>
    </source>
</evidence>
<dbReference type="EMBL" id="BNAP01000017">
    <property type="protein sequence ID" value="GHG96647.1"/>
    <property type="molecule type" value="Genomic_DNA"/>
</dbReference>
<reference evidence="8" key="2">
    <citation type="submission" date="2020-09" db="EMBL/GenBank/DDBJ databases">
        <authorList>
            <person name="Sun Q."/>
            <person name="Zhou Y."/>
        </authorList>
    </citation>
    <scope>NUCLEOTIDE SEQUENCE</scope>
    <source>
        <strain evidence="8">CGMCC 1.7081</strain>
    </source>
</reference>
<name>A0A8J3H7I8_9RHOB</name>
<proteinExistence type="inferred from homology"/>
<dbReference type="GO" id="GO:0005886">
    <property type="term" value="C:plasma membrane"/>
    <property type="evidence" value="ECO:0007669"/>
    <property type="project" value="UniProtKB-SubCell"/>
</dbReference>
<dbReference type="Proteomes" id="UP000611500">
    <property type="component" value="Unassembled WGS sequence"/>
</dbReference>
<keyword evidence="3" id="KW-1003">Cell membrane</keyword>
<feature type="transmembrane region" description="Helical" evidence="7">
    <location>
        <begin position="188"/>
        <end position="207"/>
    </location>
</feature>
<evidence type="ECO:0000256" key="4">
    <source>
        <dbReference type="ARBA" id="ARBA00022692"/>
    </source>
</evidence>
<evidence type="ECO:0000256" key="6">
    <source>
        <dbReference type="ARBA" id="ARBA00023136"/>
    </source>
</evidence>
<comment type="caution">
    <text evidence="8">The sequence shown here is derived from an EMBL/GenBank/DDBJ whole genome shotgun (WGS) entry which is preliminary data.</text>
</comment>
<feature type="transmembrane region" description="Helical" evidence="7">
    <location>
        <begin position="147"/>
        <end position="168"/>
    </location>
</feature>
<sequence length="211" mass="21977">MEVLSLAHLAFFVPAAVLVAATPGANNMLSLVNGIRVGTGRTLLSLFGRMAAFALLLAGVSLGLGTLFETSALIFGVVKWAGVAYLAWMAIGMIRRGSLGLVEAQPAAPRSTARMAQHEFLVAIGNPKAILLFTAFLPQFVLSGADFAAQLWALGLVYLTIEFTVASLYAATGARMGRIVTTPGRETLAARISGAILLAMAGLLATARRSS</sequence>
<feature type="transmembrane region" description="Helical" evidence="7">
    <location>
        <begin position="46"/>
        <end position="66"/>
    </location>
</feature>
<feature type="transmembrane region" description="Helical" evidence="7">
    <location>
        <begin position="72"/>
        <end position="91"/>
    </location>
</feature>
<organism evidence="8 9">
    <name type="scientific">Pseudodonghicola xiamenensis</name>
    <dbReference type="NCBI Taxonomy" id="337702"/>
    <lineage>
        <taxon>Bacteria</taxon>
        <taxon>Pseudomonadati</taxon>
        <taxon>Pseudomonadota</taxon>
        <taxon>Alphaproteobacteria</taxon>
        <taxon>Rhodobacterales</taxon>
        <taxon>Paracoccaceae</taxon>
        <taxon>Pseudodonghicola</taxon>
    </lineage>
</organism>
<feature type="transmembrane region" description="Helical" evidence="7">
    <location>
        <begin position="120"/>
        <end position="141"/>
    </location>
</feature>
<evidence type="ECO:0000256" key="2">
    <source>
        <dbReference type="ARBA" id="ARBA00007928"/>
    </source>
</evidence>
<dbReference type="RefSeq" id="WP_051312473.1">
    <property type="nucleotide sequence ID" value="NZ_BNAP01000017.1"/>
</dbReference>
<keyword evidence="4 7" id="KW-0812">Transmembrane</keyword>